<evidence type="ECO:0000313" key="2">
    <source>
        <dbReference type="EMBL" id="OHA95934.1"/>
    </source>
</evidence>
<evidence type="ECO:0000313" key="3">
    <source>
        <dbReference type="Proteomes" id="UP000178175"/>
    </source>
</evidence>
<name>A0A1G2TF57_9BACT</name>
<gene>
    <name evidence="2" type="ORF">A3C70_02925</name>
</gene>
<sequence length="380" mass="42065">MGLSLQFHIICDIVVAGQLYLTYCADKALGRTDMAEKYKAKAETETQGQLVLPDKAANPLRIKPPEGQMMTIVKSNKDGALDKFVASVSGWHFKCQEKGFVSQNEWDKWELVEDVDNQGNKLYTPNPNMPEKEFGIIFVGFLKALHIPHIRYTKWELKPGETKPSLVGKDRREPFFYFQYTMSVPVVDVESIGNFNTTINMNVVVRLVNPYKALFLAGGWESLFDAAVHGAVRETLGPLTVEDVRKQEESGNLTKRIMRLNNDVGGEEGFRKKFGVQVIDVRFVGFEIKGSQKVQDALEAQEVNRLMADAAVQKSREIVTLANANAEAAKITVEAYKSGGAAAAVRQMELLKEALLGTPAKVISLGGNIPIAVTAPTEKE</sequence>
<dbReference type="AlphaFoldDB" id="A0A1G2TF57"/>
<dbReference type="InterPro" id="IPR036013">
    <property type="entry name" value="Band_7/SPFH_dom_sf"/>
</dbReference>
<organism evidence="2 3">
    <name type="scientific">Candidatus Zambryskibacteria bacterium RIFCSPHIGHO2_02_FULL_43_14</name>
    <dbReference type="NCBI Taxonomy" id="1802748"/>
    <lineage>
        <taxon>Bacteria</taxon>
        <taxon>Candidatus Zambryskiibacteriota</taxon>
    </lineage>
</organism>
<dbReference type="Gene3D" id="3.30.479.30">
    <property type="entry name" value="Band 7 domain"/>
    <property type="match status" value="1"/>
</dbReference>
<comment type="caution">
    <text evidence="2">The sequence shown here is derived from an EMBL/GenBank/DDBJ whole genome shotgun (WGS) entry which is preliminary data.</text>
</comment>
<dbReference type="Pfam" id="PF01145">
    <property type="entry name" value="Band_7"/>
    <property type="match status" value="1"/>
</dbReference>
<reference evidence="2 3" key="1">
    <citation type="journal article" date="2016" name="Nat. Commun.">
        <title>Thousands of microbial genomes shed light on interconnected biogeochemical processes in an aquifer system.</title>
        <authorList>
            <person name="Anantharaman K."/>
            <person name="Brown C.T."/>
            <person name="Hug L.A."/>
            <person name="Sharon I."/>
            <person name="Castelle C.J."/>
            <person name="Probst A.J."/>
            <person name="Thomas B.C."/>
            <person name="Singh A."/>
            <person name="Wilkins M.J."/>
            <person name="Karaoz U."/>
            <person name="Brodie E.L."/>
            <person name="Williams K.H."/>
            <person name="Hubbard S.S."/>
            <person name="Banfield J.F."/>
        </authorList>
    </citation>
    <scope>NUCLEOTIDE SEQUENCE [LARGE SCALE GENOMIC DNA]</scope>
</reference>
<dbReference type="SUPFAM" id="SSF117892">
    <property type="entry name" value="Band 7/SPFH domain"/>
    <property type="match status" value="1"/>
</dbReference>
<protein>
    <recommendedName>
        <fullName evidence="1">Band 7 domain-containing protein</fullName>
    </recommendedName>
</protein>
<dbReference type="Proteomes" id="UP000178175">
    <property type="component" value="Unassembled WGS sequence"/>
</dbReference>
<dbReference type="InterPro" id="IPR001107">
    <property type="entry name" value="Band_7"/>
</dbReference>
<dbReference type="EMBL" id="MHVR01000014">
    <property type="protein sequence ID" value="OHA95934.1"/>
    <property type="molecule type" value="Genomic_DNA"/>
</dbReference>
<proteinExistence type="predicted"/>
<accession>A0A1G2TF57</accession>
<evidence type="ECO:0000259" key="1">
    <source>
        <dbReference type="Pfam" id="PF01145"/>
    </source>
</evidence>
<feature type="domain" description="Band 7" evidence="1">
    <location>
        <begin position="181"/>
        <end position="317"/>
    </location>
</feature>